<feature type="compositionally biased region" description="Polar residues" evidence="1">
    <location>
        <begin position="279"/>
        <end position="292"/>
    </location>
</feature>
<keyword evidence="3" id="KW-1185">Reference proteome</keyword>
<organism evidence="2 3">
    <name type="scientific">Streptomyces afghaniensis 772</name>
    <dbReference type="NCBI Taxonomy" id="1283301"/>
    <lineage>
        <taxon>Bacteria</taxon>
        <taxon>Bacillati</taxon>
        <taxon>Actinomycetota</taxon>
        <taxon>Actinomycetes</taxon>
        <taxon>Kitasatosporales</taxon>
        <taxon>Streptomycetaceae</taxon>
        <taxon>Streptomyces</taxon>
    </lineage>
</organism>
<dbReference type="Proteomes" id="UP000015001">
    <property type="component" value="Unassembled WGS sequence"/>
</dbReference>
<dbReference type="EMBL" id="AOPY01001413">
    <property type="protein sequence ID" value="EPJ39595.1"/>
    <property type="molecule type" value="Genomic_DNA"/>
</dbReference>
<evidence type="ECO:0000256" key="1">
    <source>
        <dbReference type="SAM" id="MobiDB-lite"/>
    </source>
</evidence>
<proteinExistence type="predicted"/>
<evidence type="ECO:0000313" key="2">
    <source>
        <dbReference type="EMBL" id="EPJ39595.1"/>
    </source>
</evidence>
<accession>S4MV34</accession>
<feature type="region of interest" description="Disordered" evidence="1">
    <location>
        <begin position="1"/>
        <end position="391"/>
    </location>
</feature>
<dbReference type="AlphaFoldDB" id="S4MV34"/>
<name>S4MV34_9ACTN</name>
<dbReference type="PATRIC" id="fig|1283301.3.peg.3336"/>
<comment type="caution">
    <text evidence="2">The sequence shown here is derived from an EMBL/GenBank/DDBJ whole genome shotgun (WGS) entry which is preliminary data.</text>
</comment>
<sequence>MPRWPCSSMPAPNASKPSTDREAVTDTSVSQASSGRAGAVTTPSRSAHRPAKPRAPEPRTSAGPGTGVRAAANTPASSIISAAATPSSHTRPSSSASRPSVTGWSERTASRSSRGSGRRRASSPVARPSHGTSRPIGTPSHTPFGAPSSAAPAMRRGWSSPAAAYAAAASPAATATSSTVTTAETAGRTTRCTASQPRGSGVRREASRAMTRIPADQPSPPSSVGAVSTVNPTAARASTRSPIRSGSNPPMSPNPGISRPSPPPPPVRSSRPSAPPSIVMTSCPAQASPPSIATNSATTAPARARSSAGDITTPAARKDRRKKYDSSTAPTRLTPSGVISMAVSASAPVRPNADTSPDGVTEPPAPRATTAAVIGPNEPAVSASSSRRPSAAVPAIPINAQLTAATADISTSPHGTRAPLLAVSASVPAPMADPPIRYAAGTPRLSPSRRNTTLRSVFNPVNGNG</sequence>
<feature type="compositionally biased region" description="Low complexity" evidence="1">
    <location>
        <begin position="159"/>
        <end position="194"/>
    </location>
</feature>
<feature type="compositionally biased region" description="Polar residues" evidence="1">
    <location>
        <begin position="448"/>
        <end position="465"/>
    </location>
</feature>
<feature type="region of interest" description="Disordered" evidence="1">
    <location>
        <begin position="431"/>
        <end position="465"/>
    </location>
</feature>
<feature type="compositionally biased region" description="Polar residues" evidence="1">
    <location>
        <begin position="25"/>
        <end position="34"/>
    </location>
</feature>
<feature type="compositionally biased region" description="Low complexity" evidence="1">
    <location>
        <begin position="293"/>
        <end position="308"/>
    </location>
</feature>
<dbReference type="HOGENOM" id="CLU_587810_0_0_11"/>
<protein>
    <submittedName>
        <fullName evidence="2">Uncharacterized protein</fullName>
    </submittedName>
</protein>
<feature type="compositionally biased region" description="Polar residues" evidence="1">
    <location>
        <begin position="225"/>
        <end position="244"/>
    </location>
</feature>
<reference evidence="2 3" key="1">
    <citation type="submission" date="2013-02" db="EMBL/GenBank/DDBJ databases">
        <title>Draft Genome Sequence of Streptomyces afghaniensis, Which Produces Compounds of the Julimycin B-Complex.</title>
        <authorList>
            <person name="Gruening B.A."/>
            <person name="Praeg A."/>
            <person name="Erxleben A."/>
            <person name="Guenther S."/>
            <person name="Fiedler H.-P."/>
            <person name="Goodfellow M."/>
            <person name="Mueller M."/>
        </authorList>
    </citation>
    <scope>NUCLEOTIDE SEQUENCE [LARGE SCALE GENOMIC DNA]</scope>
    <source>
        <strain evidence="2 3">772</strain>
    </source>
</reference>
<feature type="compositionally biased region" description="Low complexity" evidence="1">
    <location>
        <begin position="245"/>
        <end position="259"/>
    </location>
</feature>
<evidence type="ECO:0000313" key="3">
    <source>
        <dbReference type="Proteomes" id="UP000015001"/>
    </source>
</evidence>
<feature type="compositionally biased region" description="Low complexity" evidence="1">
    <location>
        <begin position="70"/>
        <end position="100"/>
    </location>
</feature>
<feature type="compositionally biased region" description="Low complexity" evidence="1">
    <location>
        <begin position="379"/>
        <end position="391"/>
    </location>
</feature>
<gene>
    <name evidence="2" type="ORF">STAFG_3365</name>
</gene>